<protein>
    <recommendedName>
        <fullName evidence="4">Outer dense fiber protein 3</fullName>
    </recommendedName>
</protein>
<keyword evidence="3" id="KW-1185">Reference proteome</keyword>
<name>A0A0L0HLR2_SPIPD</name>
<dbReference type="OrthoDB" id="429991at2759"/>
<feature type="compositionally biased region" description="Polar residues" evidence="1">
    <location>
        <begin position="16"/>
        <end position="25"/>
    </location>
</feature>
<accession>A0A0L0HLR2</accession>
<dbReference type="Proteomes" id="UP000053201">
    <property type="component" value="Unassembled WGS sequence"/>
</dbReference>
<feature type="region of interest" description="Disordered" evidence="1">
    <location>
        <begin position="1"/>
        <end position="48"/>
    </location>
</feature>
<dbReference type="InParanoid" id="A0A0L0HLR2"/>
<dbReference type="InterPro" id="IPR051291">
    <property type="entry name" value="CIMAP"/>
</dbReference>
<dbReference type="PANTHER" id="PTHR21580:SF28">
    <property type="entry name" value="BOREALIN N-TERMINAL DOMAIN-CONTAINING PROTEIN-RELATED"/>
    <property type="match status" value="1"/>
</dbReference>
<evidence type="ECO:0000256" key="1">
    <source>
        <dbReference type="SAM" id="MobiDB-lite"/>
    </source>
</evidence>
<dbReference type="InterPro" id="IPR010736">
    <property type="entry name" value="SHIPPO-rpt"/>
</dbReference>
<proteinExistence type="predicted"/>
<organism evidence="2 3">
    <name type="scientific">Spizellomyces punctatus (strain DAOM BR117)</name>
    <dbReference type="NCBI Taxonomy" id="645134"/>
    <lineage>
        <taxon>Eukaryota</taxon>
        <taxon>Fungi</taxon>
        <taxon>Fungi incertae sedis</taxon>
        <taxon>Chytridiomycota</taxon>
        <taxon>Chytridiomycota incertae sedis</taxon>
        <taxon>Chytridiomycetes</taxon>
        <taxon>Spizellomycetales</taxon>
        <taxon>Spizellomycetaceae</taxon>
        <taxon>Spizellomyces</taxon>
    </lineage>
</organism>
<dbReference type="AlphaFoldDB" id="A0A0L0HLR2"/>
<dbReference type="eggNOG" id="ENOG502QUIJ">
    <property type="taxonomic scope" value="Eukaryota"/>
</dbReference>
<feature type="region of interest" description="Disordered" evidence="1">
    <location>
        <begin position="123"/>
        <end position="165"/>
    </location>
</feature>
<dbReference type="OMA" id="YVNHDCT"/>
<sequence length="303" mass="32180">MADKDKPAPANPKLPNLSNGRNAAWSSSSESEKPKEIPIAARLKGPGPAAYKLPSTIGINAKTMKRAPAYSFGIKLRYEQPNPHETPGPNVFFPQTTRVGRSQGPAFSLQGGYKKARKDGMDNLTDADTPGPGKYNPAYIPSREPKAPAYSIGGRRPTERPNDNPGPAEYAVAPTLGVHPAITIRAAAAYTIKPPRPVKLESVSPGPAAYSPLDPSKIKTAAPAYSLGSRPRGDSDGPFGGAGEILEGQTAAGNALHTVTPGPGQYTPDVKFSKSAKPQFSFRCKHSEYELFVPDTVDGEYIF</sequence>
<dbReference type="GeneID" id="27686133"/>
<evidence type="ECO:0008006" key="4">
    <source>
        <dbReference type="Google" id="ProtNLM"/>
    </source>
</evidence>
<dbReference type="VEuPathDB" id="FungiDB:SPPG_02556"/>
<reference evidence="2 3" key="1">
    <citation type="submission" date="2009-08" db="EMBL/GenBank/DDBJ databases">
        <title>The Genome Sequence of Spizellomyces punctatus strain DAOM BR117.</title>
        <authorList>
            <consortium name="The Broad Institute Genome Sequencing Platform"/>
            <person name="Russ C."/>
            <person name="Cuomo C."/>
            <person name="Shea T."/>
            <person name="Young S.K."/>
            <person name="Zeng Q."/>
            <person name="Koehrsen M."/>
            <person name="Haas B."/>
            <person name="Borodovsky M."/>
            <person name="Guigo R."/>
            <person name="Alvarado L."/>
            <person name="Berlin A."/>
            <person name="Bochicchio J."/>
            <person name="Borenstein D."/>
            <person name="Chapman S."/>
            <person name="Chen Z."/>
            <person name="Engels R."/>
            <person name="Freedman E."/>
            <person name="Gellesch M."/>
            <person name="Goldberg J."/>
            <person name="Griggs A."/>
            <person name="Gujja S."/>
            <person name="Heiman D."/>
            <person name="Hepburn T."/>
            <person name="Howarth C."/>
            <person name="Jen D."/>
            <person name="Larson L."/>
            <person name="Lewis B."/>
            <person name="Mehta T."/>
            <person name="Park D."/>
            <person name="Pearson M."/>
            <person name="Roberts A."/>
            <person name="Saif S."/>
            <person name="Shenoy N."/>
            <person name="Sisk P."/>
            <person name="Stolte C."/>
            <person name="Sykes S."/>
            <person name="Thomson T."/>
            <person name="Walk T."/>
            <person name="White J."/>
            <person name="Yandava C."/>
            <person name="Burger G."/>
            <person name="Gray M.W."/>
            <person name="Holland P.W.H."/>
            <person name="King N."/>
            <person name="Lang F.B.F."/>
            <person name="Roger A.J."/>
            <person name="Ruiz-Trillo I."/>
            <person name="Lander E."/>
            <person name="Nusbaum C."/>
        </authorList>
    </citation>
    <scope>NUCLEOTIDE SEQUENCE [LARGE SCALE GENOMIC DNA]</scope>
    <source>
        <strain evidence="2 3">DAOM BR117</strain>
    </source>
</reference>
<dbReference type="EMBL" id="KQ257453">
    <property type="protein sequence ID" value="KND02052.1"/>
    <property type="molecule type" value="Genomic_DNA"/>
</dbReference>
<dbReference type="PANTHER" id="PTHR21580">
    <property type="entry name" value="SHIPPO-1-RELATED"/>
    <property type="match status" value="1"/>
</dbReference>
<dbReference type="RefSeq" id="XP_016610091.1">
    <property type="nucleotide sequence ID" value="XM_016750839.1"/>
</dbReference>
<gene>
    <name evidence="2" type="ORF">SPPG_02556</name>
</gene>
<dbReference type="Pfam" id="PF07004">
    <property type="entry name" value="SHIPPO-rpt"/>
    <property type="match status" value="4"/>
</dbReference>
<evidence type="ECO:0000313" key="2">
    <source>
        <dbReference type="EMBL" id="KND02052.1"/>
    </source>
</evidence>
<evidence type="ECO:0000313" key="3">
    <source>
        <dbReference type="Proteomes" id="UP000053201"/>
    </source>
</evidence>